<evidence type="ECO:0000256" key="1">
    <source>
        <dbReference type="SAM" id="SignalP"/>
    </source>
</evidence>
<evidence type="ECO:0008006" key="4">
    <source>
        <dbReference type="Google" id="ProtNLM"/>
    </source>
</evidence>
<name>A0ABN2TEP3_9ACTN</name>
<comment type="caution">
    <text evidence="2">The sequence shown here is derived from an EMBL/GenBank/DDBJ whole genome shotgun (WGS) entry which is preliminary data.</text>
</comment>
<dbReference type="Proteomes" id="UP001501585">
    <property type="component" value="Unassembled WGS sequence"/>
</dbReference>
<keyword evidence="1" id="KW-0732">Signal</keyword>
<accession>A0ABN2TEP3</accession>
<feature type="signal peptide" evidence="1">
    <location>
        <begin position="1"/>
        <end position="30"/>
    </location>
</feature>
<feature type="chain" id="PRO_5047356536" description="Secreted protein" evidence="1">
    <location>
        <begin position="31"/>
        <end position="171"/>
    </location>
</feature>
<gene>
    <name evidence="2" type="ORF">GCM10009799_38280</name>
</gene>
<dbReference type="PROSITE" id="PS51318">
    <property type="entry name" value="TAT"/>
    <property type="match status" value="1"/>
</dbReference>
<evidence type="ECO:0000313" key="2">
    <source>
        <dbReference type="EMBL" id="GAA2007084.1"/>
    </source>
</evidence>
<dbReference type="EMBL" id="BAAAPC010000017">
    <property type="protein sequence ID" value="GAA2007084.1"/>
    <property type="molecule type" value="Genomic_DNA"/>
</dbReference>
<sequence>MQYTLLRRSAVVASGLGLAAGLMGAPTAAADGRPLSAQAAADVTVQSAPPTSEAVPEAKCRTARSKISGARIKGKICWSNRSGGGWKKASVQGWVKDTKGDGNYAQFRIHYRTKVWHGWQTKTKIIKSTKGRNAPVTKSVHWYYNGKGVKDVWIQVCKKGRGGRICDNRWR</sequence>
<protein>
    <recommendedName>
        <fullName evidence="4">Secreted protein</fullName>
    </recommendedName>
</protein>
<reference evidence="2 3" key="1">
    <citation type="journal article" date="2019" name="Int. J. Syst. Evol. Microbiol.">
        <title>The Global Catalogue of Microorganisms (GCM) 10K type strain sequencing project: providing services to taxonomists for standard genome sequencing and annotation.</title>
        <authorList>
            <consortium name="The Broad Institute Genomics Platform"/>
            <consortium name="The Broad Institute Genome Sequencing Center for Infectious Disease"/>
            <person name="Wu L."/>
            <person name="Ma J."/>
        </authorList>
    </citation>
    <scope>NUCLEOTIDE SEQUENCE [LARGE SCALE GENOMIC DNA]</scope>
    <source>
        <strain evidence="2 3">JCM 15313</strain>
    </source>
</reference>
<organism evidence="2 3">
    <name type="scientific">Nocardiopsis rhodophaea</name>
    <dbReference type="NCBI Taxonomy" id="280238"/>
    <lineage>
        <taxon>Bacteria</taxon>
        <taxon>Bacillati</taxon>
        <taxon>Actinomycetota</taxon>
        <taxon>Actinomycetes</taxon>
        <taxon>Streptosporangiales</taxon>
        <taxon>Nocardiopsidaceae</taxon>
        <taxon>Nocardiopsis</taxon>
    </lineage>
</organism>
<keyword evidence="3" id="KW-1185">Reference proteome</keyword>
<dbReference type="InterPro" id="IPR006311">
    <property type="entry name" value="TAT_signal"/>
</dbReference>
<dbReference type="RefSeq" id="WP_344105992.1">
    <property type="nucleotide sequence ID" value="NZ_BAAAPC010000017.1"/>
</dbReference>
<proteinExistence type="predicted"/>
<evidence type="ECO:0000313" key="3">
    <source>
        <dbReference type="Proteomes" id="UP001501585"/>
    </source>
</evidence>